<dbReference type="OrthoDB" id="1733861at2759"/>
<comment type="caution">
    <text evidence="2">The sequence shown here is derived from an EMBL/GenBank/DDBJ whole genome shotgun (WGS) entry which is preliminary data.</text>
</comment>
<dbReference type="AlphaFoldDB" id="A0A7J7MWM0"/>
<organism evidence="2 3">
    <name type="scientific">Kingdonia uniflora</name>
    <dbReference type="NCBI Taxonomy" id="39325"/>
    <lineage>
        <taxon>Eukaryota</taxon>
        <taxon>Viridiplantae</taxon>
        <taxon>Streptophyta</taxon>
        <taxon>Embryophyta</taxon>
        <taxon>Tracheophyta</taxon>
        <taxon>Spermatophyta</taxon>
        <taxon>Magnoliopsida</taxon>
        <taxon>Ranunculales</taxon>
        <taxon>Circaeasteraceae</taxon>
        <taxon>Kingdonia</taxon>
    </lineage>
</organism>
<gene>
    <name evidence="2" type="ORF">GIB67_032005</name>
</gene>
<dbReference type="EMBL" id="JACGCM010001193">
    <property type="protein sequence ID" value="KAF6159234.1"/>
    <property type="molecule type" value="Genomic_DNA"/>
</dbReference>
<dbReference type="Proteomes" id="UP000541444">
    <property type="component" value="Unassembled WGS sequence"/>
</dbReference>
<feature type="compositionally biased region" description="Basic residues" evidence="1">
    <location>
        <begin position="27"/>
        <end position="38"/>
    </location>
</feature>
<evidence type="ECO:0000313" key="3">
    <source>
        <dbReference type="Proteomes" id="UP000541444"/>
    </source>
</evidence>
<feature type="region of interest" description="Disordered" evidence="1">
    <location>
        <begin position="1"/>
        <end position="112"/>
    </location>
</feature>
<sequence length="445" mass="51365">MDGKLSQTASNTKMIEAEQQDAGLAKVNKHQQSYKRRKNMNEGIETQKEPHNEQFGDVDFNDESAPQKNDLGFGSAKEASGAQPAEGNPMSEDNVEAPPMVDPPQTEVSQKQKEIVAPIDDTYLPDRNLLLIFKFHQARSIYLGQKSGCFRVHHHAPTWHLEKEPTFVRDLAMLATECEQLRVTIEQMRVDKTLNDVFHEQFIKSFEELPAKLEEKLAVILKGDAVPSPNLKKNIDELTIKYEDAIKRLSEKESFIIASNYRWTTKYKSDTMIHDKKIETLLADKDDPTFIELFDQYDRFYTIVYEGTKGDYQDDFTVKSRNQDKLMEVRKANVVLKKKINKILFILYVKFHLDVRGVQGEDDNYAFRVPATIKHQSKNQFKKVMNLLESLMTKDPAFWKTVFSQSLDAHFSSRGEKVCDQLRRACSYGGQHVEYRHMGHWLATC</sequence>
<protein>
    <submittedName>
        <fullName evidence="2">Uncharacterized protein</fullName>
    </submittedName>
</protein>
<name>A0A7J7MWM0_9MAGN</name>
<proteinExistence type="predicted"/>
<evidence type="ECO:0000313" key="2">
    <source>
        <dbReference type="EMBL" id="KAF6159234.1"/>
    </source>
</evidence>
<feature type="compositionally biased region" description="Polar residues" evidence="1">
    <location>
        <begin position="1"/>
        <end position="13"/>
    </location>
</feature>
<accession>A0A7J7MWM0</accession>
<reference evidence="2 3" key="1">
    <citation type="journal article" date="2020" name="IScience">
        <title>Genome Sequencing of the Endangered Kingdonia uniflora (Circaeasteraceae, Ranunculales) Reveals Potential Mechanisms of Evolutionary Specialization.</title>
        <authorList>
            <person name="Sun Y."/>
            <person name="Deng T."/>
            <person name="Zhang A."/>
            <person name="Moore M.J."/>
            <person name="Landis J.B."/>
            <person name="Lin N."/>
            <person name="Zhang H."/>
            <person name="Zhang X."/>
            <person name="Huang J."/>
            <person name="Zhang X."/>
            <person name="Sun H."/>
            <person name="Wang H."/>
        </authorList>
    </citation>
    <scope>NUCLEOTIDE SEQUENCE [LARGE SCALE GENOMIC DNA]</scope>
    <source>
        <strain evidence="2">TB1705</strain>
        <tissue evidence="2">Leaf</tissue>
    </source>
</reference>
<feature type="compositionally biased region" description="Basic and acidic residues" evidence="1">
    <location>
        <begin position="45"/>
        <end position="54"/>
    </location>
</feature>
<keyword evidence="3" id="KW-1185">Reference proteome</keyword>
<evidence type="ECO:0000256" key="1">
    <source>
        <dbReference type="SAM" id="MobiDB-lite"/>
    </source>
</evidence>